<dbReference type="AlphaFoldDB" id="A0A562DKA3"/>
<dbReference type="InterPro" id="IPR011008">
    <property type="entry name" value="Dimeric_a/b-barrel"/>
</dbReference>
<dbReference type="OrthoDB" id="9797060at2"/>
<dbReference type="PANTHER" id="PTHR37811:SF2">
    <property type="entry name" value="ABM DOMAIN-CONTAINING PROTEIN"/>
    <property type="match status" value="1"/>
</dbReference>
<reference evidence="2 3" key="1">
    <citation type="submission" date="2019-07" db="EMBL/GenBank/DDBJ databases">
        <title>Genome sequencing of lignin-degrading bacterial isolates.</title>
        <authorList>
            <person name="Gladden J."/>
        </authorList>
    </citation>
    <scope>NUCLEOTIDE SEQUENCE [LARGE SCALE GENOMIC DNA]</scope>
    <source>
        <strain evidence="2 3">J19</strain>
    </source>
</reference>
<dbReference type="InterPro" id="IPR007138">
    <property type="entry name" value="ABM_dom"/>
</dbReference>
<dbReference type="EMBL" id="VLJS01000059">
    <property type="protein sequence ID" value="TWH10070.1"/>
    <property type="molecule type" value="Genomic_DNA"/>
</dbReference>
<dbReference type="PROSITE" id="PS51725">
    <property type="entry name" value="ABM"/>
    <property type="match status" value="1"/>
</dbReference>
<dbReference type="InterPro" id="IPR052936">
    <property type="entry name" value="Jasmonate_Hydroxylase-like"/>
</dbReference>
<keyword evidence="3" id="KW-1185">Reference proteome</keyword>
<sequence length="118" mass="13172">MSEGRFATLPAPPYYMVVFASQRNDADPEEYAGAAERMVALARRQPGFLGVESVRGADGFGITVSYWESEAAIAAWRAHAEHAEIRRHGRAHWYERYELRVGRVERACGYRAGVPAAD</sequence>
<dbReference type="Pfam" id="PF03992">
    <property type="entry name" value="ABM"/>
    <property type="match status" value="1"/>
</dbReference>
<keyword evidence="2" id="KW-0560">Oxidoreductase</keyword>
<dbReference type="GO" id="GO:0004497">
    <property type="term" value="F:monooxygenase activity"/>
    <property type="evidence" value="ECO:0007669"/>
    <property type="project" value="UniProtKB-KW"/>
</dbReference>
<evidence type="ECO:0000259" key="1">
    <source>
        <dbReference type="PROSITE" id="PS51725"/>
    </source>
</evidence>
<comment type="caution">
    <text evidence="2">The sequence shown here is derived from an EMBL/GenBank/DDBJ whole genome shotgun (WGS) entry which is preliminary data.</text>
</comment>
<accession>A0A562DKA3</accession>
<dbReference type="RefSeq" id="WP_028914473.1">
    <property type="nucleotide sequence ID" value="NZ_VLJS01000059.1"/>
</dbReference>
<keyword evidence="2" id="KW-0503">Monooxygenase</keyword>
<evidence type="ECO:0000313" key="2">
    <source>
        <dbReference type="EMBL" id="TWH10070.1"/>
    </source>
</evidence>
<evidence type="ECO:0000313" key="3">
    <source>
        <dbReference type="Proteomes" id="UP000321583"/>
    </source>
</evidence>
<dbReference type="Gene3D" id="3.30.70.100">
    <property type="match status" value="1"/>
</dbReference>
<feature type="domain" description="ABM" evidence="1">
    <location>
        <begin position="14"/>
        <end position="101"/>
    </location>
</feature>
<name>A0A562DKA3_9GAMM</name>
<dbReference type="SUPFAM" id="SSF54909">
    <property type="entry name" value="Dimeric alpha+beta barrel"/>
    <property type="match status" value="1"/>
</dbReference>
<organism evidence="2 3">
    <name type="scientific">Pseudoxanthomonas taiwanensis J19</name>
    <dbReference type="NCBI Taxonomy" id="935569"/>
    <lineage>
        <taxon>Bacteria</taxon>
        <taxon>Pseudomonadati</taxon>
        <taxon>Pseudomonadota</taxon>
        <taxon>Gammaproteobacteria</taxon>
        <taxon>Lysobacterales</taxon>
        <taxon>Lysobacteraceae</taxon>
        <taxon>Pseudoxanthomonas</taxon>
    </lineage>
</organism>
<gene>
    <name evidence="2" type="ORF">L613_003000000270</name>
</gene>
<proteinExistence type="predicted"/>
<dbReference type="PANTHER" id="PTHR37811">
    <property type="entry name" value="BLL5343 PROTEIN"/>
    <property type="match status" value="1"/>
</dbReference>
<dbReference type="Proteomes" id="UP000321583">
    <property type="component" value="Unassembled WGS sequence"/>
</dbReference>
<protein>
    <submittedName>
        <fullName evidence="2">Heme-degrading monooxygenase HmoA</fullName>
    </submittedName>
</protein>